<dbReference type="EMBL" id="KV454428">
    <property type="protein sequence ID" value="ODQ81288.1"/>
    <property type="molecule type" value="Genomic_DNA"/>
</dbReference>
<proteinExistence type="inferred from homology"/>
<dbReference type="RefSeq" id="XP_018986616.1">
    <property type="nucleotide sequence ID" value="XM_019128366.1"/>
</dbReference>
<dbReference type="OrthoDB" id="3176171at2759"/>
<organism evidence="6 7">
    <name type="scientific">Babjeviella inositovora NRRL Y-12698</name>
    <dbReference type="NCBI Taxonomy" id="984486"/>
    <lineage>
        <taxon>Eukaryota</taxon>
        <taxon>Fungi</taxon>
        <taxon>Dikarya</taxon>
        <taxon>Ascomycota</taxon>
        <taxon>Saccharomycotina</taxon>
        <taxon>Pichiomycetes</taxon>
        <taxon>Serinales incertae sedis</taxon>
        <taxon>Babjeviella</taxon>
    </lineage>
</organism>
<sequence>MSVPLRSLALSAPRDADSNHGNVKVFVRVRPFLTRETEKNTRCLVSMSETSVTLSPEEKSISSLEQTPKAGAPSVFHFDRALWSFDERDGFVDQQKAYHLVGEEYLQHTLEGYNTCILAYGQTGSGKSYTMMGDSANGLIPLICQHLFRQTSQMRRNQVSCTVRVSYFEIYNEQVRDLLCDDSYAGLRVRESPSEGPYVENLSEFTVNGYNDIEKYFAIGNKQRSTALTKMNNQSSRSHAVFTLSVKQVKFSESGDEIILEKNSKLRLVDLAGSERASATGTSGVRLKEGSNINKSLSTLGRVISILSANSTSQKNTMVPYRDSTLTWILKESLGGNSKTAMIACIAPTDYEETLSTLRYADSAKRITTVATQKISNVHIKVKMEDKMVLDDKDFEITALQQEILGLQQVLQRQGEKEGEETALLGMYRAKLQVLKRSAEYFEDRMIMTSFRNEMLHERNQGLTLQLDGYDKNFASLMRDVTSVGHTMTSLDRELGELKVRSVEFSDSLQRDLAAFSPEAVFE</sequence>
<feature type="domain" description="Kinesin motor" evidence="5">
    <location>
        <begin position="22"/>
        <end position="367"/>
    </location>
</feature>
<dbReference type="PROSITE" id="PS00411">
    <property type="entry name" value="KINESIN_MOTOR_1"/>
    <property type="match status" value="1"/>
</dbReference>
<dbReference type="InterPro" id="IPR036961">
    <property type="entry name" value="Kinesin_motor_dom_sf"/>
</dbReference>
<dbReference type="PROSITE" id="PS50067">
    <property type="entry name" value="KINESIN_MOTOR_2"/>
    <property type="match status" value="1"/>
</dbReference>
<feature type="binding site" evidence="3">
    <location>
        <begin position="121"/>
        <end position="128"/>
    </location>
    <ligand>
        <name>ATP</name>
        <dbReference type="ChEBI" id="CHEBI:30616"/>
    </ligand>
</feature>
<dbReference type="SMART" id="SM00129">
    <property type="entry name" value="KISc"/>
    <property type="match status" value="1"/>
</dbReference>
<comment type="similarity">
    <text evidence="3 4">Belongs to the TRAFAC class myosin-kinesin ATPase superfamily. Kinesin family.</text>
</comment>
<dbReference type="PRINTS" id="PR00380">
    <property type="entry name" value="KINESINHEAVY"/>
</dbReference>
<dbReference type="Gene3D" id="3.40.850.10">
    <property type="entry name" value="Kinesin motor domain"/>
    <property type="match status" value="1"/>
</dbReference>
<dbReference type="Proteomes" id="UP000094336">
    <property type="component" value="Unassembled WGS sequence"/>
</dbReference>
<evidence type="ECO:0000259" key="5">
    <source>
        <dbReference type="PROSITE" id="PS50067"/>
    </source>
</evidence>
<accession>A0A1E3QUC1</accession>
<dbReference type="SUPFAM" id="SSF52540">
    <property type="entry name" value="P-loop containing nucleoside triphosphate hydrolases"/>
    <property type="match status" value="1"/>
</dbReference>
<dbReference type="GO" id="GO:0008017">
    <property type="term" value="F:microtubule binding"/>
    <property type="evidence" value="ECO:0007669"/>
    <property type="project" value="InterPro"/>
</dbReference>
<reference evidence="7" key="1">
    <citation type="submission" date="2016-05" db="EMBL/GenBank/DDBJ databases">
        <title>Comparative genomics of biotechnologically important yeasts.</title>
        <authorList>
            <consortium name="DOE Joint Genome Institute"/>
            <person name="Riley R."/>
            <person name="Haridas S."/>
            <person name="Wolfe K.H."/>
            <person name="Lopes M.R."/>
            <person name="Hittinger C.T."/>
            <person name="Goker M."/>
            <person name="Salamov A."/>
            <person name="Wisecaver J."/>
            <person name="Long T.M."/>
            <person name="Aerts A.L."/>
            <person name="Barry K."/>
            <person name="Choi C."/>
            <person name="Clum A."/>
            <person name="Coughlan A.Y."/>
            <person name="Deshpande S."/>
            <person name="Douglass A.P."/>
            <person name="Hanson S.J."/>
            <person name="Klenk H.-P."/>
            <person name="Labutti K."/>
            <person name="Lapidus A."/>
            <person name="Lindquist E."/>
            <person name="Lipzen A."/>
            <person name="Meier-Kolthoff J.P."/>
            <person name="Ohm R.A."/>
            <person name="Otillar R.P."/>
            <person name="Pangilinan J."/>
            <person name="Peng Y."/>
            <person name="Rokas A."/>
            <person name="Rosa C.A."/>
            <person name="Scheuner C."/>
            <person name="Sibirny A.A."/>
            <person name="Slot J.C."/>
            <person name="Stielow J.B."/>
            <person name="Sun H."/>
            <person name="Kurtzman C.P."/>
            <person name="Blackwell M."/>
            <person name="Grigoriev I.V."/>
            <person name="Jeffries T.W."/>
        </authorList>
    </citation>
    <scope>NUCLEOTIDE SEQUENCE [LARGE SCALE GENOMIC DNA]</scope>
    <source>
        <strain evidence="7">NRRL Y-12698</strain>
    </source>
</reference>
<dbReference type="GO" id="GO:0003777">
    <property type="term" value="F:microtubule motor activity"/>
    <property type="evidence" value="ECO:0007669"/>
    <property type="project" value="InterPro"/>
</dbReference>
<evidence type="ECO:0000313" key="7">
    <source>
        <dbReference type="Proteomes" id="UP000094336"/>
    </source>
</evidence>
<keyword evidence="1 3" id="KW-0547">Nucleotide-binding</keyword>
<keyword evidence="4" id="KW-0493">Microtubule</keyword>
<dbReference type="GO" id="GO:0005874">
    <property type="term" value="C:microtubule"/>
    <property type="evidence" value="ECO:0007669"/>
    <property type="project" value="UniProtKB-KW"/>
</dbReference>
<evidence type="ECO:0000256" key="1">
    <source>
        <dbReference type="ARBA" id="ARBA00022741"/>
    </source>
</evidence>
<dbReference type="GeneID" id="30146219"/>
<evidence type="ECO:0000256" key="3">
    <source>
        <dbReference type="PROSITE-ProRule" id="PRU00283"/>
    </source>
</evidence>
<dbReference type="InterPro" id="IPR019821">
    <property type="entry name" value="Kinesin_motor_CS"/>
</dbReference>
<dbReference type="InterPro" id="IPR027417">
    <property type="entry name" value="P-loop_NTPase"/>
</dbReference>
<protein>
    <recommendedName>
        <fullName evidence="4">Kinesin-like protein</fullName>
    </recommendedName>
</protein>
<name>A0A1E3QUC1_9ASCO</name>
<dbReference type="InterPro" id="IPR001752">
    <property type="entry name" value="Kinesin_motor_dom"/>
</dbReference>
<dbReference type="STRING" id="984486.A0A1E3QUC1"/>
<keyword evidence="2 3" id="KW-0067">ATP-binding</keyword>
<dbReference type="Pfam" id="PF00225">
    <property type="entry name" value="Kinesin"/>
    <property type="match status" value="1"/>
</dbReference>
<dbReference type="GO" id="GO:0007018">
    <property type="term" value="P:microtubule-based movement"/>
    <property type="evidence" value="ECO:0007669"/>
    <property type="project" value="InterPro"/>
</dbReference>
<keyword evidence="7" id="KW-1185">Reference proteome</keyword>
<gene>
    <name evidence="6" type="ORF">BABINDRAFT_160656</name>
</gene>
<dbReference type="PANTHER" id="PTHR47117">
    <property type="entry name" value="STAR-RELATED LIPID TRANSFER PROTEIN 9"/>
    <property type="match status" value="1"/>
</dbReference>
<dbReference type="GO" id="GO:0005524">
    <property type="term" value="F:ATP binding"/>
    <property type="evidence" value="ECO:0007669"/>
    <property type="project" value="UniProtKB-UniRule"/>
</dbReference>
<keyword evidence="3 4" id="KW-0505">Motor protein</keyword>
<evidence type="ECO:0000313" key="6">
    <source>
        <dbReference type="EMBL" id="ODQ81288.1"/>
    </source>
</evidence>
<evidence type="ECO:0000256" key="2">
    <source>
        <dbReference type="ARBA" id="ARBA00022840"/>
    </source>
</evidence>
<dbReference type="AlphaFoldDB" id="A0A1E3QUC1"/>
<evidence type="ECO:0000256" key="4">
    <source>
        <dbReference type="RuleBase" id="RU000394"/>
    </source>
</evidence>